<dbReference type="EMBL" id="CP115541">
    <property type="protein sequence ID" value="WNH53397.1"/>
    <property type="molecule type" value="Genomic_DNA"/>
</dbReference>
<evidence type="ECO:0000313" key="3">
    <source>
        <dbReference type="Proteomes" id="UP001302072"/>
    </source>
</evidence>
<dbReference type="GO" id="GO:0016746">
    <property type="term" value="F:acyltransferase activity"/>
    <property type="evidence" value="ECO:0007669"/>
    <property type="project" value="UniProtKB-KW"/>
</dbReference>
<dbReference type="SUPFAM" id="SSF55729">
    <property type="entry name" value="Acyl-CoA N-acyltransferases (Nat)"/>
    <property type="match status" value="1"/>
</dbReference>
<dbReference type="RefSeq" id="WP_311192546.1">
    <property type="nucleotide sequence ID" value="NZ_CP115541.1"/>
</dbReference>
<dbReference type="PANTHER" id="PTHR43451">
    <property type="entry name" value="ACETYLTRANSFERASE (GNAT) FAMILY PROTEIN"/>
    <property type="match status" value="1"/>
</dbReference>
<organism evidence="2 3">
    <name type="scientific">Stenotrophomonas oahuensis</name>
    <dbReference type="NCBI Taxonomy" id="3003271"/>
    <lineage>
        <taxon>Bacteria</taxon>
        <taxon>Pseudomonadati</taxon>
        <taxon>Pseudomonadota</taxon>
        <taxon>Gammaproteobacteria</taxon>
        <taxon>Lysobacterales</taxon>
        <taxon>Lysobacteraceae</taxon>
        <taxon>Stenotrophomonas</taxon>
    </lineage>
</organism>
<proteinExistence type="predicted"/>
<keyword evidence="3" id="KW-1185">Reference proteome</keyword>
<accession>A0ABY9YR51</accession>
<keyword evidence="2" id="KW-0808">Transferase</keyword>
<dbReference type="PROSITE" id="PS51186">
    <property type="entry name" value="GNAT"/>
    <property type="match status" value="1"/>
</dbReference>
<dbReference type="Pfam" id="PF13673">
    <property type="entry name" value="Acetyltransf_10"/>
    <property type="match status" value="1"/>
</dbReference>
<dbReference type="InterPro" id="IPR052564">
    <property type="entry name" value="N-acetyltrans/Recomb-assoc"/>
</dbReference>
<protein>
    <submittedName>
        <fullName evidence="2">GNAT family N-acetyltransferase</fullName>
        <ecNumber evidence="2">2.3.1.-</ecNumber>
    </submittedName>
</protein>
<dbReference type="Gene3D" id="3.40.630.30">
    <property type="match status" value="1"/>
</dbReference>
<gene>
    <name evidence="2" type="ORF">PDM29_03730</name>
</gene>
<dbReference type="CDD" id="cd04301">
    <property type="entry name" value="NAT_SF"/>
    <property type="match status" value="1"/>
</dbReference>
<feature type="domain" description="N-acetyltransferase" evidence="1">
    <location>
        <begin position="1"/>
        <end position="154"/>
    </location>
</feature>
<reference evidence="2 3" key="1">
    <citation type="submission" date="2022-12" db="EMBL/GenBank/DDBJ databases">
        <title>Two new species, Stenotrophomonas aracearum and Stenotrophomonas oahuensis, isolated from Anthurium (Araceae family) in Hawaii.</title>
        <authorList>
            <person name="Chunag S.C."/>
            <person name="Dobhal S."/>
            <person name="Alvarez A."/>
            <person name="Arif M."/>
        </authorList>
    </citation>
    <scope>NUCLEOTIDE SEQUENCE [LARGE SCALE GENOMIC DNA]</scope>
    <source>
        <strain evidence="2 3">A5586</strain>
    </source>
</reference>
<evidence type="ECO:0000259" key="1">
    <source>
        <dbReference type="PROSITE" id="PS51186"/>
    </source>
</evidence>
<dbReference type="InterPro" id="IPR016181">
    <property type="entry name" value="Acyl_CoA_acyltransferase"/>
</dbReference>
<dbReference type="Proteomes" id="UP001302072">
    <property type="component" value="Chromosome"/>
</dbReference>
<name>A0ABY9YR51_9GAMM</name>
<dbReference type="EC" id="2.3.1.-" evidence="2"/>
<keyword evidence="2" id="KW-0012">Acyltransferase</keyword>
<evidence type="ECO:0000313" key="2">
    <source>
        <dbReference type="EMBL" id="WNH53397.1"/>
    </source>
</evidence>
<dbReference type="PANTHER" id="PTHR43451:SF1">
    <property type="entry name" value="ACETYLTRANSFERASE"/>
    <property type="match status" value="1"/>
</dbReference>
<dbReference type="InterPro" id="IPR000182">
    <property type="entry name" value="GNAT_dom"/>
</dbReference>
<sequence>MQIRPYRTGEEAELHQLFHAAVHETASRHYSPQQCAAWAPDSYDIAAWAERIRSVNPFVVVVGDQLAGFADLQESGYIDLFFVHPRWTGKGVGRSLMQHLMSEAAHRGIIELTADVSLAAEKFFASNGFAVVDRQVVELRGQLLPNARMRYVAQAAEPGRDPL</sequence>